<evidence type="ECO:0000313" key="4">
    <source>
        <dbReference type="Proteomes" id="UP001349262"/>
    </source>
</evidence>
<dbReference type="InterPro" id="IPR023346">
    <property type="entry name" value="Lysozyme-like_dom_sf"/>
</dbReference>
<evidence type="ECO:0000259" key="2">
    <source>
        <dbReference type="Pfam" id="PF01464"/>
    </source>
</evidence>
<accession>A0ABU7TE95</accession>
<dbReference type="SUPFAM" id="SSF53955">
    <property type="entry name" value="Lysozyme-like"/>
    <property type="match status" value="1"/>
</dbReference>
<keyword evidence="4" id="KW-1185">Reference proteome</keyword>
<dbReference type="Gene3D" id="1.10.530.10">
    <property type="match status" value="1"/>
</dbReference>
<organism evidence="3 4">
    <name type="scientific">Methylobacterium radiotolerans</name>
    <dbReference type="NCBI Taxonomy" id="31998"/>
    <lineage>
        <taxon>Bacteria</taxon>
        <taxon>Pseudomonadati</taxon>
        <taxon>Pseudomonadota</taxon>
        <taxon>Alphaproteobacteria</taxon>
        <taxon>Hyphomicrobiales</taxon>
        <taxon>Methylobacteriaceae</taxon>
        <taxon>Methylobacterium</taxon>
    </lineage>
</organism>
<comment type="caution">
    <text evidence="3">The sequence shown here is derived from an EMBL/GenBank/DDBJ whole genome shotgun (WGS) entry which is preliminary data.</text>
</comment>
<feature type="domain" description="Transglycosylase SLT" evidence="2">
    <location>
        <begin position="150"/>
        <end position="199"/>
    </location>
</feature>
<proteinExistence type="inferred from homology"/>
<dbReference type="InterPro" id="IPR008258">
    <property type="entry name" value="Transglycosylase_SLT_dom_1"/>
</dbReference>
<comment type="similarity">
    <text evidence="1">Belongs to the virb1 family.</text>
</comment>
<name>A0ABU7TE95_9HYPH</name>
<gene>
    <name evidence="3" type="ORF">MRSR164_18685</name>
</gene>
<dbReference type="Proteomes" id="UP001349262">
    <property type="component" value="Unassembled WGS sequence"/>
</dbReference>
<reference evidence="3 4" key="1">
    <citation type="journal article" date="2012" name="Genet. Mol. Biol.">
        <title>Analysis of 16S rRNA and mxaF genes revealing insights into Methylobacterium niche-specific plant association.</title>
        <authorList>
            <person name="Dourado M.N."/>
            <person name="Andreote F.D."/>
            <person name="Dini-Andreote F."/>
            <person name="Conti R."/>
            <person name="Araujo J.M."/>
            <person name="Araujo W.L."/>
        </authorList>
    </citation>
    <scope>NUCLEOTIDE SEQUENCE [LARGE SCALE GENOMIC DNA]</scope>
    <source>
        <strain evidence="3 4">SR1.6/4</strain>
    </source>
</reference>
<protein>
    <submittedName>
        <fullName evidence="3">Lytic transglycosylase</fullName>
    </submittedName>
</protein>
<sequence length="384" mass="40912">MGVYPEPALCADDVSRLVPCGSDIRNDSVSRLPRASASRRPVATILAPLARGLAAVTATVTLLVAAPQTASSYEGGASAASAIPSMVRADLRPAGAEAEWGGTALLGQDDMLTAALDRMQASFANPRQGGEDEILRFGEMSVRRSLVDTILRASEVTGVDPVYMMALADKESSFDTGVKSSASSAQGLFQFVTGTWLEMIRQYGAKHGLADEAAAVKGHGAGITIADAALRKRVLDLRNDPFVSGLMAGELIKRDRSRIEARIGRELKTTELYLAHFLGTASAGKFLSLSAEDPDKVAKAAFGRAARANRNIFTAKDGGKRRSLTVAEVHEKLDGMIDRRLSQYQAIADLAAQQQADEPAEPILDARLRVNEAVVPPLAIRWVQ</sequence>
<dbReference type="EMBL" id="MLBY01000005">
    <property type="protein sequence ID" value="MEE7458728.1"/>
    <property type="molecule type" value="Genomic_DNA"/>
</dbReference>
<dbReference type="Pfam" id="PF01464">
    <property type="entry name" value="SLT"/>
    <property type="match status" value="1"/>
</dbReference>
<evidence type="ECO:0000313" key="3">
    <source>
        <dbReference type="EMBL" id="MEE7458728.1"/>
    </source>
</evidence>
<evidence type="ECO:0000256" key="1">
    <source>
        <dbReference type="ARBA" id="ARBA00009387"/>
    </source>
</evidence>